<reference evidence="6" key="1">
    <citation type="submission" date="2021-02" db="EMBL/GenBank/DDBJ databases">
        <authorList>
            <person name="Dougan E. K."/>
            <person name="Rhodes N."/>
            <person name="Thang M."/>
            <person name="Chan C."/>
        </authorList>
    </citation>
    <scope>NUCLEOTIDE SEQUENCE</scope>
</reference>
<keyword evidence="3" id="KW-0274">FAD</keyword>
<evidence type="ECO:0000256" key="4">
    <source>
        <dbReference type="ARBA" id="ARBA00023002"/>
    </source>
</evidence>
<protein>
    <submittedName>
        <fullName evidence="6">EctD protein</fullName>
    </submittedName>
</protein>
<dbReference type="GO" id="GO:0004174">
    <property type="term" value="F:electron-transferring-flavoprotein dehydrogenase activity"/>
    <property type="evidence" value="ECO:0007669"/>
    <property type="project" value="TreeGrafter"/>
</dbReference>
<dbReference type="EMBL" id="CAJNJA010058241">
    <property type="protein sequence ID" value="CAE7864740.1"/>
    <property type="molecule type" value="Genomic_DNA"/>
</dbReference>
<evidence type="ECO:0000256" key="2">
    <source>
        <dbReference type="ARBA" id="ARBA00022630"/>
    </source>
</evidence>
<dbReference type="OrthoDB" id="432169at2759"/>
<evidence type="ECO:0000313" key="7">
    <source>
        <dbReference type="Proteomes" id="UP000601435"/>
    </source>
</evidence>
<organism evidence="6 7">
    <name type="scientific">Symbiodinium necroappetens</name>
    <dbReference type="NCBI Taxonomy" id="1628268"/>
    <lineage>
        <taxon>Eukaryota</taxon>
        <taxon>Sar</taxon>
        <taxon>Alveolata</taxon>
        <taxon>Dinophyceae</taxon>
        <taxon>Suessiales</taxon>
        <taxon>Symbiodiniaceae</taxon>
        <taxon>Symbiodinium</taxon>
    </lineage>
</organism>
<dbReference type="GO" id="GO:0050660">
    <property type="term" value="F:flavin adenine dinucleotide binding"/>
    <property type="evidence" value="ECO:0007669"/>
    <property type="project" value="TreeGrafter"/>
</dbReference>
<dbReference type="Proteomes" id="UP000601435">
    <property type="component" value="Unassembled WGS sequence"/>
</dbReference>
<comment type="caution">
    <text evidence="6">The sequence shown here is derived from an EMBL/GenBank/DDBJ whole genome shotgun (WGS) entry which is preliminary data.</text>
</comment>
<name>A0A813ADG6_9DINO</name>
<proteinExistence type="inferred from homology"/>
<keyword evidence="7" id="KW-1185">Reference proteome</keyword>
<dbReference type="PANTHER" id="PTHR43735">
    <property type="entry name" value="APOPTOSIS-INDUCING FACTOR 1"/>
    <property type="match status" value="1"/>
</dbReference>
<evidence type="ECO:0000259" key="5">
    <source>
        <dbReference type="Pfam" id="PF07992"/>
    </source>
</evidence>
<dbReference type="AlphaFoldDB" id="A0A813ADG6"/>
<sequence length="535" mass="59100">MHEDIYVFTLSVLACKREAEVLVVDSRHALLLLAFLLVRCARQPNHFDSLSFSLAPVMSKIGVRFIAGEVKQLDYDGQQVLADIKALHDSDVMRLKFDYCIVCAGCCFGPFSKWGESLWFPTIHESAREESEWREIDERFLEGRRRHILQEFESLTELNARSASILVVGAGFIGVEWVTELQHYFRNLNLNIVDVLPNCLGPLPPSAAAYCARYMTSVGIKQHYRTKYDPNSMDFWQTIGMPEKADRTFVCIGVKAANYFMPPDTLSVTGPGGGGWILFNQKLQVTTRPPRGAQVGDVWAGGRVFAVGDCNYGCIGNPPDWIMPPVPKVSFPSEEQANHACRNVRLMNVEKALRDTYWPWGAGLFATSLGPRPTPQAVSFDRGLRSSAICAVLVSLGFRTGSTTSASVMILVVSELLVVGSVGVMFQETVAMYVPLVVCLCSDSGQGRLHVRSSFRQPDDQVALGLVVAWLCGFVPNSPGNHKCDLHVCRFYGGPSMAGLVALTSPSILALGRSGCESPDHGIYHHMVYWYVPCM</sequence>
<feature type="domain" description="FAD/NAD(P)-binding" evidence="5">
    <location>
        <begin position="19"/>
        <end position="311"/>
    </location>
</feature>
<gene>
    <name evidence="6" type="primary">ectD</name>
    <name evidence="6" type="ORF">SNEC2469_LOCUS27561</name>
</gene>
<keyword evidence="4" id="KW-0560">Oxidoreductase</keyword>
<dbReference type="InterPro" id="IPR023753">
    <property type="entry name" value="FAD/NAD-binding_dom"/>
</dbReference>
<keyword evidence="2" id="KW-0285">Flavoprotein</keyword>
<dbReference type="PANTHER" id="PTHR43735:SF3">
    <property type="entry name" value="FERROPTOSIS SUPPRESSOR PROTEIN 1"/>
    <property type="match status" value="1"/>
</dbReference>
<dbReference type="Gene3D" id="3.50.50.100">
    <property type="match status" value="1"/>
</dbReference>
<dbReference type="Pfam" id="PF07992">
    <property type="entry name" value="Pyr_redox_2"/>
    <property type="match status" value="1"/>
</dbReference>
<accession>A0A813ADG6</accession>
<dbReference type="InterPro" id="IPR036188">
    <property type="entry name" value="FAD/NAD-bd_sf"/>
</dbReference>
<evidence type="ECO:0000256" key="1">
    <source>
        <dbReference type="ARBA" id="ARBA00006442"/>
    </source>
</evidence>
<dbReference type="SUPFAM" id="SSF51905">
    <property type="entry name" value="FAD/NAD(P)-binding domain"/>
    <property type="match status" value="2"/>
</dbReference>
<evidence type="ECO:0000313" key="6">
    <source>
        <dbReference type="EMBL" id="CAE7864740.1"/>
    </source>
</evidence>
<comment type="similarity">
    <text evidence="1">Belongs to the FAD-dependent oxidoreductase family.</text>
</comment>
<dbReference type="GO" id="GO:0005737">
    <property type="term" value="C:cytoplasm"/>
    <property type="evidence" value="ECO:0007669"/>
    <property type="project" value="TreeGrafter"/>
</dbReference>
<evidence type="ECO:0000256" key="3">
    <source>
        <dbReference type="ARBA" id="ARBA00022827"/>
    </source>
</evidence>